<name>A0A1M2UWX1_MARNT</name>
<evidence type="ECO:0000313" key="4">
    <source>
        <dbReference type="EMBL" id="OJS99859.1"/>
    </source>
</evidence>
<dbReference type="InterPro" id="IPR002509">
    <property type="entry name" value="NODB_dom"/>
</dbReference>
<reference evidence="4" key="1">
    <citation type="submission" date="2016-11" db="EMBL/GenBank/DDBJ databases">
        <title>Draft Genome Sequence of Marinobacter hydrocarbonoclasticus strain STW2, a polyaromatic aromatic hydrocarbon degrading and denitrifying bacterium from rhizosphere of Seagrass Enhalus acodoides.</title>
        <authorList>
            <person name="Ling J."/>
            <person name="Dong J."/>
        </authorList>
    </citation>
    <scope>NUCLEOTIDE SEQUENCE [LARGE SCALE GENOMIC DNA]</scope>
    <source>
        <strain evidence="4">STW2</strain>
    </source>
</reference>
<dbReference type="InterPro" id="IPR011330">
    <property type="entry name" value="Glyco_hydro/deAcase_b/a-brl"/>
</dbReference>
<dbReference type="GO" id="GO:0005576">
    <property type="term" value="C:extracellular region"/>
    <property type="evidence" value="ECO:0007669"/>
    <property type="project" value="UniProtKB-SubCell"/>
</dbReference>
<evidence type="ECO:0000256" key="1">
    <source>
        <dbReference type="ARBA" id="ARBA00004613"/>
    </source>
</evidence>
<comment type="subcellular location">
    <subcellularLocation>
        <location evidence="1">Secreted</location>
    </subcellularLocation>
</comment>
<accession>A0A1M2UWX1</accession>
<protein>
    <recommendedName>
        <fullName evidence="3">NodB homology domain-containing protein</fullName>
    </recommendedName>
</protein>
<dbReference type="InterPro" id="IPR051398">
    <property type="entry name" value="Polysacch_Deacetylase"/>
</dbReference>
<sequence>MVVLMYHRVVGDSGLELDIDAEVFRRQLEWLKKNCWVISLDSLVDGELLNCKDEQGLDKPKVVLTFDDAYLDFYEFVWPLLKSMQLPATLYAPTGYLENPSEVPLSDKSSVNKHLLPVSWAMLEELHRCPLITIGAHSHSHREFPSLSSAEIQNELITSDAYFEKYLGYKPKHFAYPRGAWDEASQGALGERYQSHTLVSGGVVDLARLNPRELPRVPVLRSDGFFWFKQRVWGRLALEEKLFGVLRKRFQRRRAGY</sequence>
<dbReference type="CDD" id="cd10918">
    <property type="entry name" value="CE4_NodB_like_5s_6s"/>
    <property type="match status" value="1"/>
</dbReference>
<keyword evidence="2" id="KW-0732">Signal</keyword>
<dbReference type="PROSITE" id="PS51677">
    <property type="entry name" value="NODB"/>
    <property type="match status" value="1"/>
</dbReference>
<dbReference type="GO" id="GO:0005975">
    <property type="term" value="P:carbohydrate metabolic process"/>
    <property type="evidence" value="ECO:0007669"/>
    <property type="project" value="InterPro"/>
</dbReference>
<gene>
    <name evidence="4" type="ORF">BEE62_07010</name>
</gene>
<dbReference type="PANTHER" id="PTHR34216">
    <property type="match status" value="1"/>
</dbReference>
<feature type="domain" description="NodB homology" evidence="3">
    <location>
        <begin position="60"/>
        <end position="257"/>
    </location>
</feature>
<evidence type="ECO:0000256" key="2">
    <source>
        <dbReference type="ARBA" id="ARBA00022729"/>
    </source>
</evidence>
<dbReference type="Proteomes" id="UP000183986">
    <property type="component" value="Unassembled WGS sequence"/>
</dbReference>
<dbReference type="AlphaFoldDB" id="A0A1M2UWX1"/>
<dbReference type="SUPFAM" id="SSF88713">
    <property type="entry name" value="Glycoside hydrolase/deacetylase"/>
    <property type="match status" value="1"/>
</dbReference>
<dbReference type="PANTHER" id="PTHR34216:SF3">
    <property type="entry name" value="POLY-BETA-1,6-N-ACETYL-D-GLUCOSAMINE N-DEACETYLASE"/>
    <property type="match status" value="1"/>
</dbReference>
<dbReference type="Pfam" id="PF01522">
    <property type="entry name" value="Polysacc_deac_1"/>
    <property type="match status" value="1"/>
</dbReference>
<dbReference type="EMBL" id="MPKY01000001">
    <property type="protein sequence ID" value="OJS99859.1"/>
    <property type="molecule type" value="Genomic_DNA"/>
</dbReference>
<comment type="caution">
    <text evidence="4">The sequence shown here is derived from an EMBL/GenBank/DDBJ whole genome shotgun (WGS) entry which is preliminary data.</text>
</comment>
<keyword evidence="5" id="KW-1185">Reference proteome</keyword>
<evidence type="ECO:0000313" key="5">
    <source>
        <dbReference type="Proteomes" id="UP000183986"/>
    </source>
</evidence>
<proteinExistence type="predicted"/>
<organism evidence="4 5">
    <name type="scientific">Marinobacter nauticus</name>
    <name type="common">Marinobacter hydrocarbonoclasticus</name>
    <name type="synonym">Marinobacter aquaeolei</name>
    <dbReference type="NCBI Taxonomy" id="2743"/>
    <lineage>
        <taxon>Bacteria</taxon>
        <taxon>Pseudomonadati</taxon>
        <taxon>Pseudomonadota</taxon>
        <taxon>Gammaproteobacteria</taxon>
        <taxon>Pseudomonadales</taxon>
        <taxon>Marinobacteraceae</taxon>
        <taxon>Marinobacter</taxon>
    </lineage>
</organism>
<evidence type="ECO:0000259" key="3">
    <source>
        <dbReference type="PROSITE" id="PS51677"/>
    </source>
</evidence>
<dbReference type="GO" id="GO:0016810">
    <property type="term" value="F:hydrolase activity, acting on carbon-nitrogen (but not peptide) bonds"/>
    <property type="evidence" value="ECO:0007669"/>
    <property type="project" value="InterPro"/>
</dbReference>
<dbReference type="Gene3D" id="3.20.20.370">
    <property type="entry name" value="Glycoside hydrolase/deacetylase"/>
    <property type="match status" value="1"/>
</dbReference>